<dbReference type="PANTHER" id="PTHR37946">
    <property type="entry name" value="SLL1969 PROTEIN"/>
    <property type="match status" value="1"/>
</dbReference>
<evidence type="ECO:0000313" key="3">
    <source>
        <dbReference type="Proteomes" id="UP000070188"/>
    </source>
</evidence>
<feature type="compositionally biased region" description="Low complexity" evidence="1">
    <location>
        <begin position="195"/>
        <end position="208"/>
    </location>
</feature>
<dbReference type="Gene3D" id="3.40.50.1820">
    <property type="entry name" value="alpha/beta hydrolase"/>
    <property type="match status" value="1"/>
</dbReference>
<evidence type="ECO:0000256" key="1">
    <source>
        <dbReference type="SAM" id="MobiDB-lite"/>
    </source>
</evidence>
<comment type="caution">
    <text evidence="2">The sequence shown here is derived from an EMBL/GenBank/DDBJ whole genome shotgun (WGS) entry which is preliminary data.</text>
</comment>
<protein>
    <submittedName>
        <fullName evidence="2">Putative secreted lipase</fullName>
    </submittedName>
</protein>
<feature type="compositionally biased region" description="Basic residues" evidence="1">
    <location>
        <begin position="209"/>
        <end position="219"/>
    </location>
</feature>
<evidence type="ECO:0000313" key="2">
    <source>
        <dbReference type="EMBL" id="KWX02786.1"/>
    </source>
</evidence>
<organism evidence="2 3">
    <name type="scientific">Carbonactinospora thermoautotrophica</name>
    <dbReference type="NCBI Taxonomy" id="1469144"/>
    <lineage>
        <taxon>Bacteria</taxon>
        <taxon>Bacillati</taxon>
        <taxon>Actinomycetota</taxon>
        <taxon>Actinomycetes</taxon>
        <taxon>Kitasatosporales</taxon>
        <taxon>Carbonactinosporaceae</taxon>
        <taxon>Carbonactinospora</taxon>
    </lineage>
</organism>
<gene>
    <name evidence="2" type="ORF">LI90_3833</name>
</gene>
<dbReference type="PANTHER" id="PTHR37946:SF1">
    <property type="entry name" value="SLL1969 PROTEIN"/>
    <property type="match status" value="1"/>
</dbReference>
<dbReference type="InterPro" id="IPR029058">
    <property type="entry name" value="AB_hydrolase_fold"/>
</dbReference>
<keyword evidence="3" id="KW-1185">Reference proteome</keyword>
<feature type="region of interest" description="Disordered" evidence="1">
    <location>
        <begin position="175"/>
        <end position="219"/>
    </location>
</feature>
<accession>A0A132MYJ8</accession>
<dbReference type="Proteomes" id="UP000070188">
    <property type="component" value="Unassembled WGS sequence"/>
</dbReference>
<name>A0A132MYJ8_9ACTN</name>
<proteinExistence type="predicted"/>
<reference evidence="3" key="1">
    <citation type="submission" date="2015-04" db="EMBL/GenBank/DDBJ databases">
        <title>Physiological reanalysis, assessment of diazotrophy, and genome sequences of multiple isolates of Streptomyces thermoautotrophicus.</title>
        <authorList>
            <person name="MacKellar D.C."/>
            <person name="Lieber L."/>
            <person name="Norman J."/>
            <person name="Bolger A."/>
            <person name="Tobin C."/>
            <person name="Murray J.W."/>
            <person name="Chang R."/>
            <person name="Ford T."/>
            <person name="Nguyen P.Q."/>
            <person name="Woodward J."/>
            <person name="Permingeat H."/>
            <person name="Joshi N.S."/>
            <person name="Silver P.A."/>
            <person name="Usadel B."/>
            <person name="Rutherford A.W."/>
            <person name="Friesen M."/>
            <person name="Prell J."/>
        </authorList>
    </citation>
    <scope>NUCLEOTIDE SEQUENCE [LARGE SCALE GENOMIC DNA]</scope>
    <source>
        <strain evidence="3">H1</strain>
    </source>
</reference>
<dbReference type="Pfam" id="PF02089">
    <property type="entry name" value="Palm_thioest"/>
    <property type="match status" value="1"/>
</dbReference>
<dbReference type="EMBL" id="LAXD01000001">
    <property type="protein sequence ID" value="KWX02786.1"/>
    <property type="molecule type" value="Genomic_DNA"/>
</dbReference>
<dbReference type="SUPFAM" id="SSF53474">
    <property type="entry name" value="alpha/beta-Hydrolases"/>
    <property type="match status" value="1"/>
</dbReference>
<dbReference type="PATRIC" id="fig|1469144.10.peg.4107"/>
<dbReference type="STRING" id="1469144.LI90_3833"/>
<sequence length="219" mass="24117">MRNHGFHHVESATYSPLIRDARTAAQLLAERVQEIRERSGQDRIHIVGHSLGGLIARYYVQRLGGDAYVDILITVGTPHQGTHAARLLAPLPVTRQLHPNSPLIHELAAPAPGCRTRFVAIYSDFDEAIIPARYARIDHPDLQVRNILVNSIGHLALPRHRSVIRAICTEFTHVDGVQPGTGHADRSAHTAPDTARSLPAPSSRSRVSQPRRKARRAGS</sequence>
<dbReference type="AlphaFoldDB" id="A0A132MYJ8"/>